<protein>
    <recommendedName>
        <fullName evidence="2">Vigilin</fullName>
    </recommendedName>
</protein>
<reference evidence="5 6" key="1">
    <citation type="journal article" date="2018" name="Mol. Genet. Genomics">
        <title>The red deer Cervus elaphus genome CerEla1.0: sequencing, annotating, genes, and chromosomes.</title>
        <authorList>
            <person name="Bana N.A."/>
            <person name="Nyiri A."/>
            <person name="Nagy J."/>
            <person name="Frank K."/>
            <person name="Nagy T."/>
            <person name="Steger V."/>
            <person name="Schiller M."/>
            <person name="Lakatos P."/>
            <person name="Sugar L."/>
            <person name="Horn P."/>
            <person name="Barta E."/>
            <person name="Orosz L."/>
        </authorList>
    </citation>
    <scope>NUCLEOTIDE SEQUENCE [LARGE SCALE GENOMIC DNA]</scope>
    <source>
        <strain evidence="5">Hungarian</strain>
    </source>
</reference>
<dbReference type="Proteomes" id="UP000242450">
    <property type="component" value="Chromosome X"/>
</dbReference>
<evidence type="ECO:0000256" key="1">
    <source>
        <dbReference type="ARBA" id="ARBA00022737"/>
    </source>
</evidence>
<evidence type="ECO:0000313" key="5">
    <source>
        <dbReference type="EMBL" id="OWJ99583.1"/>
    </source>
</evidence>
<dbReference type="PROSITE" id="PS50084">
    <property type="entry name" value="KH_TYPE_1"/>
    <property type="match status" value="3"/>
</dbReference>
<evidence type="ECO:0000256" key="3">
    <source>
        <dbReference type="PROSITE-ProRule" id="PRU00117"/>
    </source>
</evidence>
<evidence type="ECO:0000313" key="6">
    <source>
        <dbReference type="Proteomes" id="UP000242450"/>
    </source>
</evidence>
<evidence type="ECO:0000259" key="4">
    <source>
        <dbReference type="SMART" id="SM00322"/>
    </source>
</evidence>
<keyword evidence="1" id="KW-0677">Repeat</keyword>
<dbReference type="Gene3D" id="3.30.1370.10">
    <property type="entry name" value="K Homology domain, type 1"/>
    <property type="match status" value="5"/>
</dbReference>
<dbReference type="GO" id="GO:0003729">
    <property type="term" value="F:mRNA binding"/>
    <property type="evidence" value="ECO:0007669"/>
    <property type="project" value="TreeGrafter"/>
</dbReference>
<dbReference type="GO" id="GO:0005737">
    <property type="term" value="C:cytoplasm"/>
    <property type="evidence" value="ECO:0007669"/>
    <property type="project" value="UniProtKB-SubCell"/>
</dbReference>
<dbReference type="PANTHER" id="PTHR10627:SF34">
    <property type="entry name" value="VIGILIN"/>
    <property type="match status" value="1"/>
</dbReference>
<gene>
    <name evidence="5" type="ORF">Celaphus_00009705</name>
</gene>
<keyword evidence="6" id="KW-1185">Reference proteome</keyword>
<comment type="caution">
    <text evidence="5">The sequence shown here is derived from an EMBL/GenBank/DDBJ whole genome shotgun (WGS) entry which is preliminary data.</text>
</comment>
<dbReference type="InterPro" id="IPR004088">
    <property type="entry name" value="KH_dom_type_1"/>
</dbReference>
<dbReference type="CDD" id="cd02394">
    <property type="entry name" value="KH-I_Vigilin_rpt6"/>
    <property type="match status" value="1"/>
</dbReference>
<feature type="domain" description="K Homology" evidence="4">
    <location>
        <begin position="341"/>
        <end position="410"/>
    </location>
</feature>
<dbReference type="PANTHER" id="PTHR10627">
    <property type="entry name" value="SCP160"/>
    <property type="match status" value="1"/>
</dbReference>
<evidence type="ECO:0000256" key="2">
    <source>
        <dbReference type="ARBA" id="ARBA00039270"/>
    </source>
</evidence>
<dbReference type="OrthoDB" id="9674523at2759"/>
<dbReference type="SMART" id="SM00322">
    <property type="entry name" value="KH"/>
    <property type="match status" value="5"/>
</dbReference>
<feature type="domain" description="K Homology" evidence="4">
    <location>
        <begin position="114"/>
        <end position="192"/>
    </location>
</feature>
<dbReference type="InterPro" id="IPR036612">
    <property type="entry name" value="KH_dom_type_1_sf"/>
</dbReference>
<dbReference type="EMBL" id="MKHE01000034">
    <property type="protein sequence ID" value="OWJ99583.1"/>
    <property type="molecule type" value="Genomic_DNA"/>
</dbReference>
<feature type="domain" description="K Homology" evidence="4">
    <location>
        <begin position="268"/>
        <end position="337"/>
    </location>
</feature>
<keyword evidence="3" id="KW-0694">RNA-binding</keyword>
<dbReference type="SUPFAM" id="SSF54791">
    <property type="entry name" value="Eukaryotic type KH-domain (KH-domain type I)"/>
    <property type="match status" value="5"/>
</dbReference>
<sequence>MMLKHAQEQIEVILKDVINRMDYVEINVDYKFYKYLIGKKCAFINGIKERNEVSVLISPENVKNNLIRIEGESRGVQQAKKELLEPAFHLENEHKDLTIEQRFHHTIIGQKAQRSDIVQLRGPKNKLEKCTQYLQNLVTDIVKRGANIKKICAASNTKIILPSTNSDSENIVIKGRPENCKLACDLILSIQKNIGNISEVEISIPSNLHKSLMDPKDCLVDAIMEECGSAHILFPNNSGLQKIIIRRPTQSVEKAKKKLLQLAEEQKKSYSVVLRVKPQYHKFLMSKIGGNIPKVCEETGAHFIFPLPEDKDQELITITGTEKVIRDVQSKLHTLITNLDNAVEDKILINPMHHQQCFVQRSQVLQVMPEEYGGVIISFSHSGKQSNKITIKGARPCVEAVKKYIQEIIEDLDNEITTKCVLPRSSIIF</sequence>
<feature type="domain" description="K Homology" evidence="4">
    <location>
        <begin position="196"/>
        <end position="264"/>
    </location>
</feature>
<feature type="domain" description="K Homology" evidence="4">
    <location>
        <begin position="20"/>
        <end position="88"/>
    </location>
</feature>
<dbReference type="InterPro" id="IPR004087">
    <property type="entry name" value="KH_dom"/>
</dbReference>
<proteinExistence type="predicted"/>
<dbReference type="Pfam" id="PF00013">
    <property type="entry name" value="KH_1"/>
    <property type="match status" value="3"/>
</dbReference>
<accession>A0A212C144</accession>
<organism evidence="5 6">
    <name type="scientific">Cervus elaphus hippelaphus</name>
    <name type="common">European red deer</name>
    <dbReference type="NCBI Taxonomy" id="46360"/>
    <lineage>
        <taxon>Eukaryota</taxon>
        <taxon>Metazoa</taxon>
        <taxon>Chordata</taxon>
        <taxon>Craniata</taxon>
        <taxon>Vertebrata</taxon>
        <taxon>Euteleostomi</taxon>
        <taxon>Mammalia</taxon>
        <taxon>Eutheria</taxon>
        <taxon>Laurasiatheria</taxon>
        <taxon>Artiodactyla</taxon>
        <taxon>Ruminantia</taxon>
        <taxon>Pecora</taxon>
        <taxon>Cervidae</taxon>
        <taxon>Cervinae</taxon>
        <taxon>Cervus</taxon>
    </lineage>
</organism>
<name>A0A212C144_CEREH</name>
<dbReference type="AlphaFoldDB" id="A0A212C144"/>